<evidence type="ECO:0000259" key="1">
    <source>
        <dbReference type="Pfam" id="PF05118"/>
    </source>
</evidence>
<evidence type="ECO:0000313" key="3">
    <source>
        <dbReference type="Proteomes" id="UP001228905"/>
    </source>
</evidence>
<dbReference type="InterPro" id="IPR027443">
    <property type="entry name" value="IPNS-like_sf"/>
</dbReference>
<dbReference type="RefSeq" id="WP_307347536.1">
    <property type="nucleotide sequence ID" value="NZ_JAUSVS010000002.1"/>
</dbReference>
<dbReference type="Pfam" id="PF05118">
    <property type="entry name" value="Asp_Arg_Hydrox"/>
    <property type="match status" value="1"/>
</dbReference>
<dbReference type="EMBL" id="JAUSVS010000002">
    <property type="protein sequence ID" value="MDQ0463537.1"/>
    <property type="molecule type" value="Genomic_DNA"/>
</dbReference>
<proteinExistence type="predicted"/>
<dbReference type="SUPFAM" id="SSF51197">
    <property type="entry name" value="Clavaminate synthase-like"/>
    <property type="match status" value="1"/>
</dbReference>
<gene>
    <name evidence="2" type="ORF">QO010_001308</name>
</gene>
<sequence>MLDAFNLPVSFDVAALQADLAKVGPEEWLPHVNRAHYEGDWTVLALRSIDGHVRRTAPMPGGDYRDTVHMARFPYFREVLTAFPMALESVRLLRLAAGSAILEHSDGNLGFADGQVRFHVPIVTSPLVDFRLRGQRLDMREGEAWYADFNLPHSVDNRSQIVRVHLVIDGPVNDWVRGVFEEAEMAWRADAG</sequence>
<protein>
    <recommendedName>
        <fullName evidence="1">Aspartyl/asparaginy/proline hydroxylase domain-containing protein</fullName>
    </recommendedName>
</protein>
<evidence type="ECO:0000313" key="2">
    <source>
        <dbReference type="EMBL" id="MDQ0463537.1"/>
    </source>
</evidence>
<reference evidence="2 3" key="1">
    <citation type="submission" date="2023-07" db="EMBL/GenBank/DDBJ databases">
        <title>Genomic Encyclopedia of Type Strains, Phase IV (KMG-IV): sequencing the most valuable type-strain genomes for metagenomic binning, comparative biology and taxonomic classification.</title>
        <authorList>
            <person name="Goeker M."/>
        </authorList>
    </citation>
    <scope>NUCLEOTIDE SEQUENCE [LARGE SCALE GENOMIC DNA]</scope>
    <source>
        <strain evidence="2 3">DSM 18695</strain>
    </source>
</reference>
<organism evidence="2 3">
    <name type="scientific">Caulobacter ginsengisoli</name>
    <dbReference type="NCBI Taxonomy" id="400775"/>
    <lineage>
        <taxon>Bacteria</taxon>
        <taxon>Pseudomonadati</taxon>
        <taxon>Pseudomonadota</taxon>
        <taxon>Alphaproteobacteria</taxon>
        <taxon>Caulobacterales</taxon>
        <taxon>Caulobacteraceae</taxon>
        <taxon>Caulobacter</taxon>
    </lineage>
</organism>
<comment type="caution">
    <text evidence="2">The sequence shown here is derived from an EMBL/GenBank/DDBJ whole genome shotgun (WGS) entry which is preliminary data.</text>
</comment>
<dbReference type="Proteomes" id="UP001228905">
    <property type="component" value="Unassembled WGS sequence"/>
</dbReference>
<feature type="domain" description="Aspartyl/asparaginy/proline hydroxylase" evidence="1">
    <location>
        <begin position="17"/>
        <end position="169"/>
    </location>
</feature>
<dbReference type="InterPro" id="IPR007803">
    <property type="entry name" value="Asp/Arg/Pro-Hydrxlase"/>
</dbReference>
<accession>A0ABU0ING6</accession>
<name>A0ABU0ING6_9CAUL</name>
<keyword evidence="3" id="KW-1185">Reference proteome</keyword>
<dbReference type="Gene3D" id="2.60.120.330">
    <property type="entry name" value="B-lactam Antibiotic, Isopenicillin N Synthase, Chain"/>
    <property type="match status" value="1"/>
</dbReference>